<reference evidence="2" key="1">
    <citation type="submission" date="2018-05" db="EMBL/GenBank/DDBJ databases">
        <authorList>
            <person name="Lanie J.A."/>
            <person name="Ng W.-L."/>
            <person name="Kazmierczak K.M."/>
            <person name="Andrzejewski T.M."/>
            <person name="Davidsen T.M."/>
            <person name="Wayne K.J."/>
            <person name="Tettelin H."/>
            <person name="Glass J.I."/>
            <person name="Rusch D."/>
            <person name="Podicherti R."/>
            <person name="Tsui H.-C.T."/>
            <person name="Winkler M.E."/>
        </authorList>
    </citation>
    <scope>NUCLEOTIDE SEQUENCE</scope>
</reference>
<dbReference type="InterPro" id="IPR011037">
    <property type="entry name" value="Pyrv_Knase-like_insert_dom_sf"/>
</dbReference>
<dbReference type="Gene3D" id="2.40.33.20">
    <property type="entry name" value="PK beta-barrel domain-like"/>
    <property type="match status" value="1"/>
</dbReference>
<dbReference type="PANTHER" id="PTHR36930">
    <property type="entry name" value="METAL-SULFUR CLUSTER BIOSYNTHESIS PROTEINS YUAD-RELATED"/>
    <property type="match status" value="1"/>
</dbReference>
<dbReference type="GO" id="GO:0003824">
    <property type="term" value="F:catalytic activity"/>
    <property type="evidence" value="ECO:0007669"/>
    <property type="project" value="InterPro"/>
</dbReference>
<dbReference type="InterPro" id="IPR052716">
    <property type="entry name" value="MOSC_domain"/>
</dbReference>
<dbReference type="GO" id="GO:0030151">
    <property type="term" value="F:molybdenum ion binding"/>
    <property type="evidence" value="ECO:0007669"/>
    <property type="project" value="InterPro"/>
</dbReference>
<gene>
    <name evidence="2" type="ORF">METZ01_LOCUS31495</name>
</gene>
<evidence type="ECO:0000259" key="1">
    <source>
        <dbReference type="PROSITE" id="PS51340"/>
    </source>
</evidence>
<evidence type="ECO:0000313" key="2">
    <source>
        <dbReference type="EMBL" id="SUZ78641.1"/>
    </source>
</evidence>
<dbReference type="InterPro" id="IPR005302">
    <property type="entry name" value="MoCF_Sase_C"/>
</dbReference>
<feature type="domain" description="MOSC" evidence="1">
    <location>
        <begin position="19"/>
        <end position="143"/>
    </location>
</feature>
<dbReference type="GO" id="GO:0030170">
    <property type="term" value="F:pyridoxal phosphate binding"/>
    <property type="evidence" value="ECO:0007669"/>
    <property type="project" value="InterPro"/>
</dbReference>
<dbReference type="PANTHER" id="PTHR36930:SF1">
    <property type="entry name" value="MOSC DOMAIN-CONTAINING PROTEIN"/>
    <property type="match status" value="1"/>
</dbReference>
<protein>
    <recommendedName>
        <fullName evidence="1">MOSC domain-containing protein</fullName>
    </recommendedName>
</protein>
<dbReference type="SUPFAM" id="SSF50800">
    <property type="entry name" value="PK beta-barrel domain-like"/>
    <property type="match status" value="1"/>
</dbReference>
<organism evidence="2">
    <name type="scientific">marine metagenome</name>
    <dbReference type="NCBI Taxonomy" id="408172"/>
    <lineage>
        <taxon>unclassified sequences</taxon>
        <taxon>metagenomes</taxon>
        <taxon>ecological metagenomes</taxon>
    </lineage>
</organism>
<dbReference type="AlphaFoldDB" id="A0A381QH18"/>
<name>A0A381QH18_9ZZZZ</name>
<dbReference type="PROSITE" id="PS51340">
    <property type="entry name" value="MOSC"/>
    <property type="match status" value="1"/>
</dbReference>
<dbReference type="EMBL" id="UINC01001360">
    <property type="protein sequence ID" value="SUZ78641.1"/>
    <property type="molecule type" value="Genomic_DNA"/>
</dbReference>
<dbReference type="Pfam" id="PF03473">
    <property type="entry name" value="MOSC"/>
    <property type="match status" value="1"/>
</dbReference>
<proteinExistence type="predicted"/>
<accession>A0A381QH18</accession>
<sequence>MNGRVEAIWKKRSHRGVMDPVEQVNAVADRGLEGDANFGATRQVTVIEKEIFDKIKDTLPESEPGMRRANIMVSGIQLKNMKNHILIVGEAHILLRGETRPCELMDEQCQGLLDALDPDWHGGAHGGFIKGGAIRVGDVATIKLPSPLPS</sequence>